<proteinExistence type="predicted"/>
<name>A0A7G8PWK5_9FLAO</name>
<accession>A0A7G8PWK5</accession>
<dbReference type="RefSeq" id="WP_186988607.1">
    <property type="nucleotide sequence ID" value="NZ_CP052909.1"/>
</dbReference>
<dbReference type="EMBL" id="CP052909">
    <property type="protein sequence ID" value="QNJ98721.1"/>
    <property type="molecule type" value="Genomic_DNA"/>
</dbReference>
<gene>
    <name evidence="1" type="ORF">ALE3EI_2176</name>
</gene>
<dbReference type="Pfam" id="PF11751">
    <property type="entry name" value="PorP_SprF"/>
    <property type="match status" value="1"/>
</dbReference>
<protein>
    <submittedName>
        <fullName evidence="1">Membrane protein</fullName>
    </submittedName>
</protein>
<sequence length="310" mass="35042">MSNLKNYSKLILVVLIFFSTQEFLGQQDPQYTQYMYNPMSINPGYAGSLETLDIVGIYRDQWVGIDGAPVTQSLGAHAPLRNDEIGLGVDIRHDALGPSDEVLINGNFSYKLQLSPYIKLGLGLKAGANIFNVDYSKGLFQDPNDPVFNNNIDNRLTLNLGAGIYLYSDNWYLGGSVPDFITNQFYDDIQQSVAEEELQYYLIGGYVFDVTTDLKLKPAFLLKYLSGFPVVVDFSANMMYRERFVLGISYRYEDAVNGLAGFQILDSVFVGYSYDYTLTDLQDYNSGTHEIVLRFTLVQKSKRINSPRFF</sequence>
<evidence type="ECO:0000313" key="1">
    <source>
        <dbReference type="EMBL" id="QNJ98721.1"/>
    </source>
</evidence>
<dbReference type="NCBIfam" id="TIGR03519">
    <property type="entry name" value="T9SS_PorP_fam"/>
    <property type="match status" value="1"/>
</dbReference>
<dbReference type="KEGG" id="alti:ALE3EI_2176"/>
<reference evidence="1 2" key="1">
    <citation type="submission" date="2020-04" db="EMBL/GenBank/DDBJ databases">
        <title>Genome sequence of Altibacter aquimarinus strain ALE3EI.</title>
        <authorList>
            <person name="Oh H.-M."/>
            <person name="Jang D."/>
        </authorList>
    </citation>
    <scope>NUCLEOTIDE SEQUENCE [LARGE SCALE GENOMIC DNA]</scope>
    <source>
        <strain evidence="1 2">ALE3EI</strain>
    </source>
</reference>
<dbReference type="Proteomes" id="UP000515514">
    <property type="component" value="Chromosome"/>
</dbReference>
<keyword evidence="2" id="KW-1185">Reference proteome</keyword>
<dbReference type="InterPro" id="IPR019861">
    <property type="entry name" value="PorP/SprF_Bacteroidetes"/>
</dbReference>
<organism evidence="1 2">
    <name type="scientific">Constantimarinum furrinae</name>
    <dbReference type="NCBI Taxonomy" id="2562285"/>
    <lineage>
        <taxon>Bacteria</taxon>
        <taxon>Pseudomonadati</taxon>
        <taxon>Bacteroidota</taxon>
        <taxon>Flavobacteriia</taxon>
        <taxon>Flavobacteriales</taxon>
        <taxon>Flavobacteriaceae</taxon>
        <taxon>Altibacter/Constantimarinum group</taxon>
        <taxon>Constantimarinum</taxon>
    </lineage>
</organism>
<dbReference type="AlphaFoldDB" id="A0A7G8PWK5"/>
<evidence type="ECO:0000313" key="2">
    <source>
        <dbReference type="Proteomes" id="UP000515514"/>
    </source>
</evidence>